<name>A0A917VQR8_9NOCA</name>
<sequence length="62" mass="6990">MLMEGVCAGTQVTDWEIVFYEPAGPATRGITPTQQKQRRTVSHALSRETRSLLLTYGFLGYR</sequence>
<dbReference type="AlphaFoldDB" id="A0A917VQR8"/>
<accession>A0A917VQR8</accession>
<organism evidence="1 2">
    <name type="scientific">Nocardia jinanensis</name>
    <dbReference type="NCBI Taxonomy" id="382504"/>
    <lineage>
        <taxon>Bacteria</taxon>
        <taxon>Bacillati</taxon>
        <taxon>Actinomycetota</taxon>
        <taxon>Actinomycetes</taxon>
        <taxon>Mycobacteriales</taxon>
        <taxon>Nocardiaceae</taxon>
        <taxon>Nocardia</taxon>
    </lineage>
</organism>
<reference evidence="1" key="1">
    <citation type="journal article" date="2014" name="Int. J. Syst. Evol. Microbiol.">
        <title>Complete genome sequence of Corynebacterium casei LMG S-19264T (=DSM 44701T), isolated from a smear-ripened cheese.</title>
        <authorList>
            <consortium name="US DOE Joint Genome Institute (JGI-PGF)"/>
            <person name="Walter F."/>
            <person name="Albersmeier A."/>
            <person name="Kalinowski J."/>
            <person name="Ruckert C."/>
        </authorList>
    </citation>
    <scope>NUCLEOTIDE SEQUENCE</scope>
    <source>
        <strain evidence="1">CGMCC 4.3508</strain>
    </source>
</reference>
<evidence type="ECO:0000313" key="1">
    <source>
        <dbReference type="EMBL" id="GGL05164.1"/>
    </source>
</evidence>
<dbReference type="EMBL" id="BMMH01000003">
    <property type="protein sequence ID" value="GGL05164.1"/>
    <property type="molecule type" value="Genomic_DNA"/>
</dbReference>
<comment type="caution">
    <text evidence="1">The sequence shown here is derived from an EMBL/GenBank/DDBJ whole genome shotgun (WGS) entry which is preliminary data.</text>
</comment>
<keyword evidence="2" id="KW-1185">Reference proteome</keyword>
<reference evidence="1" key="2">
    <citation type="submission" date="2020-09" db="EMBL/GenBank/DDBJ databases">
        <authorList>
            <person name="Sun Q."/>
            <person name="Zhou Y."/>
        </authorList>
    </citation>
    <scope>NUCLEOTIDE SEQUENCE</scope>
    <source>
        <strain evidence="1">CGMCC 4.3508</strain>
    </source>
</reference>
<dbReference type="Proteomes" id="UP000638263">
    <property type="component" value="Unassembled WGS sequence"/>
</dbReference>
<gene>
    <name evidence="1" type="ORF">GCM10011588_19620</name>
</gene>
<evidence type="ECO:0000313" key="2">
    <source>
        <dbReference type="Proteomes" id="UP000638263"/>
    </source>
</evidence>
<proteinExistence type="predicted"/>
<protein>
    <submittedName>
        <fullName evidence="1">Uncharacterized protein</fullName>
    </submittedName>
</protein>